<evidence type="ECO:0000256" key="1">
    <source>
        <dbReference type="ARBA" id="ARBA00022490"/>
    </source>
</evidence>
<keyword evidence="2 5" id="KW-1005">Bacterial flagellum biogenesis</keyword>
<keyword evidence="4 5" id="KW-0143">Chaperone</keyword>
<accession>A0ABD4RIA6</accession>
<evidence type="ECO:0000313" key="7">
    <source>
        <dbReference type="Proteomes" id="UP000775179"/>
    </source>
</evidence>
<reference evidence="6 7" key="1">
    <citation type="submission" date="2021-08" db="EMBL/GenBank/DDBJ databases">
        <title>Genome sequence analysis of Clostridium chauvoei strains of European origin and evaluation of typing options for outbreak investigations.</title>
        <authorList>
            <person name="Abdel-Glil M."/>
            <person name="Thomas P."/>
            <person name="Seyboldt C."/>
        </authorList>
    </citation>
    <scope>NUCLEOTIDE SEQUENCE [LARGE SCALE GENOMIC DNA]</scope>
    <source>
        <strain evidence="6 7">S0260-09</strain>
    </source>
</reference>
<evidence type="ECO:0000256" key="2">
    <source>
        <dbReference type="ARBA" id="ARBA00022795"/>
    </source>
</evidence>
<comment type="similarity">
    <text evidence="5">Belongs to the FliW family.</text>
</comment>
<dbReference type="InterPro" id="IPR003775">
    <property type="entry name" value="Flagellar_assembly_factor_FliW"/>
</dbReference>
<evidence type="ECO:0000256" key="4">
    <source>
        <dbReference type="ARBA" id="ARBA00023186"/>
    </source>
</evidence>
<dbReference type="InterPro" id="IPR024046">
    <property type="entry name" value="Flagellar_assmbl_FliW_dom_sf"/>
</dbReference>
<comment type="subunit">
    <text evidence="5">Interacts with translational regulator CsrA and flagellin(s).</text>
</comment>
<dbReference type="NCBIfam" id="NF009793">
    <property type="entry name" value="PRK13285.1-1"/>
    <property type="match status" value="1"/>
</dbReference>
<dbReference type="PANTHER" id="PTHR39190:SF1">
    <property type="entry name" value="FLAGELLAR ASSEMBLY FACTOR FLIW"/>
    <property type="match status" value="1"/>
</dbReference>
<name>A0ABD4RIA6_9CLOT</name>
<protein>
    <recommendedName>
        <fullName evidence="5">Flagellar assembly factor FliW</fullName>
    </recommendedName>
</protein>
<dbReference type="KEGG" id="cchv:BTM20_04960"/>
<keyword evidence="6" id="KW-0966">Cell projection</keyword>
<dbReference type="GO" id="GO:0006417">
    <property type="term" value="P:regulation of translation"/>
    <property type="evidence" value="ECO:0007669"/>
    <property type="project" value="UniProtKB-KW"/>
</dbReference>
<dbReference type="GeneID" id="66301207"/>
<dbReference type="HAMAP" id="MF_01185">
    <property type="entry name" value="FliW"/>
    <property type="match status" value="1"/>
</dbReference>
<dbReference type="Proteomes" id="UP000775179">
    <property type="component" value="Unassembled WGS sequence"/>
</dbReference>
<organism evidence="6 7">
    <name type="scientific">Clostridium chauvoei</name>
    <dbReference type="NCBI Taxonomy" id="46867"/>
    <lineage>
        <taxon>Bacteria</taxon>
        <taxon>Bacillati</taxon>
        <taxon>Bacillota</taxon>
        <taxon>Clostridia</taxon>
        <taxon>Eubacteriales</taxon>
        <taxon>Clostridiaceae</taxon>
        <taxon>Clostridium</taxon>
    </lineage>
</organism>
<dbReference type="RefSeq" id="WP_021875199.1">
    <property type="nucleotide sequence ID" value="NZ_CP018624.1"/>
</dbReference>
<dbReference type="Pfam" id="PF02623">
    <property type="entry name" value="FliW"/>
    <property type="match status" value="1"/>
</dbReference>
<proteinExistence type="inferred from homology"/>
<comment type="function">
    <text evidence="5">Acts as an anti-CsrA protein, binds CsrA and prevents it from repressing translation of its target genes, one of which is flagellin. Binds to flagellin and participates in the assembly of the flagellum.</text>
</comment>
<sequence length="139" mass="15972">MEIMSPIHGKIIYSEEEIISFEKGLPGFGDLKQYVIKELSETPFNILQSIENEELAFVIMSPFLIENNYEVKLNEEIIKKLKIESPSDVMLYSIVTLNSDVKKITANLKAPLIINIKNKKGEQFIVDVDKYKIKHQLSI</sequence>
<dbReference type="GO" id="GO:0044780">
    <property type="term" value="P:bacterial-type flagellum assembly"/>
    <property type="evidence" value="ECO:0007669"/>
    <property type="project" value="UniProtKB-UniRule"/>
</dbReference>
<dbReference type="SUPFAM" id="SSF141457">
    <property type="entry name" value="BH3618-like"/>
    <property type="match status" value="1"/>
</dbReference>
<evidence type="ECO:0000313" key="6">
    <source>
        <dbReference type="EMBL" id="MBX7291116.1"/>
    </source>
</evidence>
<dbReference type="PANTHER" id="PTHR39190">
    <property type="entry name" value="FLAGELLAR ASSEMBLY FACTOR FLIW"/>
    <property type="match status" value="1"/>
</dbReference>
<keyword evidence="3 5" id="KW-0810">Translation regulation</keyword>
<evidence type="ECO:0000256" key="3">
    <source>
        <dbReference type="ARBA" id="ARBA00022845"/>
    </source>
</evidence>
<gene>
    <name evidence="5" type="primary">fliW</name>
    <name evidence="6" type="ORF">K4H94_08775</name>
</gene>
<keyword evidence="6" id="KW-0969">Cilium</keyword>
<comment type="subcellular location">
    <subcellularLocation>
        <location evidence="5">Cytoplasm</location>
    </subcellularLocation>
</comment>
<evidence type="ECO:0000256" key="5">
    <source>
        <dbReference type="HAMAP-Rule" id="MF_01185"/>
    </source>
</evidence>
<comment type="caution">
    <text evidence="6">The sequence shown here is derived from an EMBL/GenBank/DDBJ whole genome shotgun (WGS) entry which is preliminary data.</text>
</comment>
<keyword evidence="1 5" id="KW-0963">Cytoplasm</keyword>
<keyword evidence="6" id="KW-0282">Flagellum</keyword>
<dbReference type="EMBL" id="JAIFTX010000017">
    <property type="protein sequence ID" value="MBX7291116.1"/>
    <property type="molecule type" value="Genomic_DNA"/>
</dbReference>
<dbReference type="Gene3D" id="2.30.290.10">
    <property type="entry name" value="BH3618-like"/>
    <property type="match status" value="1"/>
</dbReference>
<dbReference type="GO" id="GO:0005737">
    <property type="term" value="C:cytoplasm"/>
    <property type="evidence" value="ECO:0007669"/>
    <property type="project" value="UniProtKB-SubCell"/>
</dbReference>
<dbReference type="AlphaFoldDB" id="A0ABD4RIA6"/>